<keyword evidence="4" id="KW-0009">Actin-binding</keyword>
<dbReference type="SUPFAM" id="SSF55753">
    <property type="entry name" value="Actin depolymerizing proteins"/>
    <property type="match status" value="1"/>
</dbReference>
<comment type="similarity">
    <text evidence="2">Belongs to the actin-binding proteins ADF family.</text>
</comment>
<dbReference type="Proteomes" id="UP000236621">
    <property type="component" value="Unassembled WGS sequence"/>
</dbReference>
<organism evidence="7 8">
    <name type="scientific">Tolypocladium capitatum</name>
    <dbReference type="NCBI Taxonomy" id="45235"/>
    <lineage>
        <taxon>Eukaryota</taxon>
        <taxon>Fungi</taxon>
        <taxon>Dikarya</taxon>
        <taxon>Ascomycota</taxon>
        <taxon>Pezizomycotina</taxon>
        <taxon>Sordariomycetes</taxon>
        <taxon>Hypocreomycetidae</taxon>
        <taxon>Hypocreales</taxon>
        <taxon>Ophiocordycipitaceae</taxon>
        <taxon>Tolypocladium</taxon>
    </lineage>
</organism>
<evidence type="ECO:0000259" key="6">
    <source>
        <dbReference type="PROSITE" id="PS51263"/>
    </source>
</evidence>
<reference evidence="7 8" key="1">
    <citation type="submission" date="2017-08" db="EMBL/GenBank/DDBJ databases">
        <title>Harnessing the power of phylogenomics to disentangle the directionality and signatures of interkingdom host jumping in the parasitic fungal genus Tolypocladium.</title>
        <authorList>
            <person name="Quandt C.A."/>
            <person name="Patterson W."/>
            <person name="Spatafora J.W."/>
        </authorList>
    </citation>
    <scope>NUCLEOTIDE SEQUENCE [LARGE SCALE GENOMIC DNA]</scope>
    <source>
        <strain evidence="7 8">CBS 113982</strain>
    </source>
</reference>
<dbReference type="InterPro" id="IPR002108">
    <property type="entry name" value="ADF-H"/>
</dbReference>
<evidence type="ECO:0000256" key="3">
    <source>
        <dbReference type="ARBA" id="ARBA00015630"/>
    </source>
</evidence>
<dbReference type="GO" id="GO:0003779">
    <property type="term" value="F:actin binding"/>
    <property type="evidence" value="ECO:0007669"/>
    <property type="project" value="UniProtKB-KW"/>
</dbReference>
<keyword evidence="8" id="KW-1185">Reference proteome</keyword>
<evidence type="ECO:0000256" key="2">
    <source>
        <dbReference type="ARBA" id="ARBA00006844"/>
    </source>
</evidence>
<evidence type="ECO:0000313" key="7">
    <source>
        <dbReference type="EMBL" id="PNY28828.1"/>
    </source>
</evidence>
<dbReference type="PROSITE" id="PS51263">
    <property type="entry name" value="ADF_H"/>
    <property type="match status" value="1"/>
</dbReference>
<protein>
    <recommendedName>
        <fullName evidence="3">Cofilin</fullName>
    </recommendedName>
    <alternativeName>
        <fullName evidence="5">Actin-depolymerizing factor 1</fullName>
    </alternativeName>
</protein>
<dbReference type="OrthoDB" id="10249245at2759"/>
<dbReference type="GO" id="GO:0030042">
    <property type="term" value="P:actin filament depolymerization"/>
    <property type="evidence" value="ECO:0007669"/>
    <property type="project" value="InterPro"/>
</dbReference>
<dbReference type="PANTHER" id="PTHR11913">
    <property type="entry name" value="COFILIN-RELATED"/>
    <property type="match status" value="1"/>
</dbReference>
<dbReference type="SMART" id="SM00102">
    <property type="entry name" value="ADF"/>
    <property type="match status" value="1"/>
</dbReference>
<dbReference type="EMBL" id="NRSZ01000202">
    <property type="protein sequence ID" value="PNY28828.1"/>
    <property type="molecule type" value="Genomic_DNA"/>
</dbReference>
<feature type="domain" description="ADF-H" evidence="6">
    <location>
        <begin position="42"/>
        <end position="237"/>
    </location>
</feature>
<dbReference type="AlphaFoldDB" id="A0A2K3QMS3"/>
<gene>
    <name evidence="7" type="ORF">TCAP_01252</name>
</gene>
<dbReference type="Gene3D" id="3.40.20.10">
    <property type="entry name" value="Severin"/>
    <property type="match status" value="2"/>
</dbReference>
<name>A0A2K3QMS3_9HYPO</name>
<comment type="caution">
    <text evidence="7">The sequence shown here is derived from an EMBL/GenBank/DDBJ whole genome shotgun (WGS) entry which is preliminary data.</text>
</comment>
<dbReference type="CDD" id="cd11286">
    <property type="entry name" value="ADF_cofilin_like"/>
    <property type="match status" value="1"/>
</dbReference>
<evidence type="ECO:0000256" key="1">
    <source>
        <dbReference type="ARBA" id="ARBA00004109"/>
    </source>
</evidence>
<dbReference type="GO" id="GO:0016363">
    <property type="term" value="C:nuclear matrix"/>
    <property type="evidence" value="ECO:0007669"/>
    <property type="project" value="UniProtKB-SubCell"/>
</dbReference>
<dbReference type="InterPro" id="IPR029006">
    <property type="entry name" value="ADF-H/Gelsolin-like_dom_sf"/>
</dbReference>
<evidence type="ECO:0000256" key="5">
    <source>
        <dbReference type="ARBA" id="ARBA00032427"/>
    </source>
</evidence>
<dbReference type="STRING" id="45235.A0A2K3QMS3"/>
<evidence type="ECO:0000313" key="8">
    <source>
        <dbReference type="Proteomes" id="UP000236621"/>
    </source>
</evidence>
<proteinExistence type="inferred from homology"/>
<sequence>MMWCFSPPGSPPYLNTAQLRRPGYYLHHQEVPSLLRAATLPNSPVALWIPECITTYNELKLSKKFKYIIYKLSDDNKQIVVEEASPDKDWENFREKLINATAKSKTRLRREARLTGRQGAVGKGPRYAVYDFEYNLASGDGVRYAAPSSPLRVAITNPFPETSSPSLPGLLMMPASWCVNGACPCMSHRADVPSQQPKMIYASSKEALKRSLTGIATELQANDHDDIEYDSIIKTVSKGLAG</sequence>
<dbReference type="InterPro" id="IPR017904">
    <property type="entry name" value="ADF/Cofilin"/>
</dbReference>
<accession>A0A2K3QMS3</accession>
<evidence type="ECO:0000256" key="4">
    <source>
        <dbReference type="ARBA" id="ARBA00023203"/>
    </source>
</evidence>
<dbReference type="Pfam" id="PF00241">
    <property type="entry name" value="Cofilin_ADF"/>
    <property type="match status" value="2"/>
</dbReference>
<dbReference type="GO" id="GO:0015629">
    <property type="term" value="C:actin cytoskeleton"/>
    <property type="evidence" value="ECO:0007669"/>
    <property type="project" value="InterPro"/>
</dbReference>
<comment type="subcellular location">
    <subcellularLocation>
        <location evidence="1">Nucleus matrix</location>
    </subcellularLocation>
</comment>